<evidence type="ECO:0000256" key="5">
    <source>
        <dbReference type="ARBA" id="ARBA00022679"/>
    </source>
</evidence>
<keyword evidence="18" id="KW-0460">Magnesium</keyword>
<evidence type="ECO:0000313" key="20">
    <source>
        <dbReference type="EMBL" id="MVX59905.1"/>
    </source>
</evidence>
<keyword evidence="8 20" id="KW-0418">Kinase</keyword>
<dbReference type="InterPro" id="IPR036945">
    <property type="entry name" value="DAGK_sf"/>
</dbReference>
<evidence type="ECO:0000256" key="16">
    <source>
        <dbReference type="PIRSR" id="PIRSR600829-2"/>
    </source>
</evidence>
<keyword evidence="18" id="KW-0479">Metal-binding</keyword>
<reference evidence="20 21" key="1">
    <citation type="submission" date="2019-12" db="EMBL/GenBank/DDBJ databases">
        <title>Microbes associate with the intestines of laboratory mice.</title>
        <authorList>
            <person name="Navarre W."/>
            <person name="Wong E."/>
        </authorList>
    </citation>
    <scope>NUCLEOTIDE SEQUENCE [LARGE SCALE GENOMIC DNA]</scope>
    <source>
        <strain evidence="20 21">NM66_B29</strain>
    </source>
</reference>
<dbReference type="GO" id="GO:0046872">
    <property type="term" value="F:metal ion binding"/>
    <property type="evidence" value="ECO:0007669"/>
    <property type="project" value="UniProtKB-KW"/>
</dbReference>
<dbReference type="PROSITE" id="PS01069">
    <property type="entry name" value="DAGK_PROKAR"/>
    <property type="match status" value="1"/>
</dbReference>
<dbReference type="PANTHER" id="PTHR34299:SF1">
    <property type="entry name" value="DIACYLGLYCEROL KINASE"/>
    <property type="match status" value="1"/>
</dbReference>
<dbReference type="AlphaFoldDB" id="A0A6N8JJ44"/>
<organism evidence="20 21">
    <name type="scientific">Adlercreutzia mucosicola</name>
    <dbReference type="NCBI Taxonomy" id="580026"/>
    <lineage>
        <taxon>Bacteria</taxon>
        <taxon>Bacillati</taxon>
        <taxon>Actinomycetota</taxon>
        <taxon>Coriobacteriia</taxon>
        <taxon>Eggerthellales</taxon>
        <taxon>Eggerthellaceae</taxon>
        <taxon>Adlercreutzia</taxon>
    </lineage>
</organism>
<evidence type="ECO:0000256" key="10">
    <source>
        <dbReference type="ARBA" id="ARBA00022989"/>
    </source>
</evidence>
<feature type="transmembrane region" description="Helical" evidence="19">
    <location>
        <begin position="40"/>
        <end position="58"/>
    </location>
</feature>
<evidence type="ECO:0000256" key="13">
    <source>
        <dbReference type="ARBA" id="ARBA00023209"/>
    </source>
</evidence>
<feature type="binding site" evidence="17">
    <location>
        <position position="108"/>
    </location>
    <ligand>
        <name>ATP</name>
        <dbReference type="ChEBI" id="CHEBI:30616"/>
    </ligand>
</feature>
<feature type="transmembrane region" description="Helical" evidence="19">
    <location>
        <begin position="88"/>
        <end position="107"/>
    </location>
</feature>
<keyword evidence="12 19" id="KW-0472">Membrane</keyword>
<sequence>MIGGGAEKSRPDGTAPTTCGCDDHLVRTAADSRAAGAGRFPLWCAFRCAALGVAYAFATQRNLKIQLAVAVLAVGAGIVLDISRADWLAIVLAIMVVAVAEVVNTAVESTVDLASPQWHDLARAAKDAGAGAVLVASVGSVVVGLIVFFPYIVQRFS</sequence>
<keyword evidence="7 17" id="KW-0547">Nucleotide-binding</keyword>
<evidence type="ECO:0000256" key="3">
    <source>
        <dbReference type="ARBA" id="ARBA00022475"/>
    </source>
</evidence>
<keyword evidence="9 17" id="KW-0067">ATP-binding</keyword>
<evidence type="ECO:0000256" key="9">
    <source>
        <dbReference type="ARBA" id="ARBA00022840"/>
    </source>
</evidence>
<evidence type="ECO:0000313" key="21">
    <source>
        <dbReference type="Proteomes" id="UP000463388"/>
    </source>
</evidence>
<evidence type="ECO:0000256" key="17">
    <source>
        <dbReference type="PIRSR" id="PIRSR600829-3"/>
    </source>
</evidence>
<dbReference type="GO" id="GO:0005524">
    <property type="term" value="F:ATP binding"/>
    <property type="evidence" value="ECO:0007669"/>
    <property type="project" value="UniProtKB-KW"/>
</dbReference>
<dbReference type="Gene3D" id="1.10.287.3610">
    <property type="match status" value="1"/>
</dbReference>
<comment type="cofactor">
    <cofactor evidence="18">
        <name>Mg(2+)</name>
        <dbReference type="ChEBI" id="CHEBI:18420"/>
    </cofactor>
    <text evidence="18">Mn(2+), Zn(2+), Cd(2+) and Co(2+) support activity to lesser extents.</text>
</comment>
<dbReference type="GO" id="GO:0008654">
    <property type="term" value="P:phospholipid biosynthetic process"/>
    <property type="evidence" value="ECO:0007669"/>
    <property type="project" value="UniProtKB-KW"/>
</dbReference>
<keyword evidence="14" id="KW-1208">Phospholipid metabolism</keyword>
<evidence type="ECO:0000256" key="18">
    <source>
        <dbReference type="PIRSR" id="PIRSR600829-4"/>
    </source>
</evidence>
<keyword evidence="3" id="KW-1003">Cell membrane</keyword>
<comment type="caution">
    <text evidence="20">The sequence shown here is derived from an EMBL/GenBank/DDBJ whole genome shotgun (WGS) entry which is preliminary data.</text>
</comment>
<feature type="active site" description="Proton acceptor" evidence="15">
    <location>
        <position position="101"/>
    </location>
</feature>
<protein>
    <submittedName>
        <fullName evidence="20">Diacylglycerol kinase family protein</fullName>
    </submittedName>
</protein>
<keyword evidence="21" id="KW-1185">Reference proteome</keyword>
<dbReference type="EMBL" id="WSRR01000001">
    <property type="protein sequence ID" value="MVX59905.1"/>
    <property type="molecule type" value="Genomic_DNA"/>
</dbReference>
<keyword evidence="13" id="KW-0594">Phospholipid biosynthesis</keyword>
<keyword evidence="5" id="KW-0808">Transferase</keyword>
<evidence type="ECO:0000256" key="4">
    <source>
        <dbReference type="ARBA" id="ARBA00022516"/>
    </source>
</evidence>
<proteinExistence type="inferred from homology"/>
<feature type="binding site" evidence="18">
    <location>
        <position position="108"/>
    </location>
    <ligand>
        <name>a divalent metal cation</name>
        <dbReference type="ChEBI" id="CHEBI:60240"/>
    </ligand>
</feature>
<evidence type="ECO:0000256" key="2">
    <source>
        <dbReference type="ARBA" id="ARBA00005967"/>
    </source>
</evidence>
<comment type="similarity">
    <text evidence="2">Belongs to the bacterial diacylglycerol kinase family.</text>
</comment>
<gene>
    <name evidence="20" type="ORF">GKZ27_00230</name>
</gene>
<dbReference type="PANTHER" id="PTHR34299">
    <property type="entry name" value="DIACYLGLYCEROL KINASE"/>
    <property type="match status" value="1"/>
</dbReference>
<keyword evidence="11" id="KW-0443">Lipid metabolism</keyword>
<evidence type="ECO:0000256" key="19">
    <source>
        <dbReference type="SAM" id="Phobius"/>
    </source>
</evidence>
<dbReference type="OrthoDB" id="9796011at2"/>
<keyword evidence="4" id="KW-0444">Lipid biosynthesis</keyword>
<dbReference type="Pfam" id="PF01219">
    <property type="entry name" value="DAGK_prokar"/>
    <property type="match status" value="1"/>
</dbReference>
<dbReference type="InterPro" id="IPR000829">
    <property type="entry name" value="DAGK"/>
</dbReference>
<accession>A0A6N8JJ44</accession>
<evidence type="ECO:0000256" key="1">
    <source>
        <dbReference type="ARBA" id="ARBA00004651"/>
    </source>
</evidence>
<evidence type="ECO:0000256" key="11">
    <source>
        <dbReference type="ARBA" id="ARBA00023098"/>
    </source>
</evidence>
<evidence type="ECO:0000256" key="14">
    <source>
        <dbReference type="ARBA" id="ARBA00023264"/>
    </source>
</evidence>
<evidence type="ECO:0000256" key="15">
    <source>
        <dbReference type="PIRSR" id="PIRSR600829-1"/>
    </source>
</evidence>
<keyword evidence="10 19" id="KW-1133">Transmembrane helix</keyword>
<feature type="binding site" evidence="16">
    <location>
        <position position="101"/>
    </location>
    <ligand>
        <name>substrate</name>
    </ligand>
</feature>
<dbReference type="CDD" id="cd14265">
    <property type="entry name" value="UDPK_IM_like"/>
    <property type="match status" value="1"/>
</dbReference>
<feature type="transmembrane region" description="Helical" evidence="19">
    <location>
        <begin position="128"/>
        <end position="153"/>
    </location>
</feature>
<feature type="binding site" evidence="17">
    <location>
        <begin position="126"/>
        <end position="127"/>
    </location>
    <ligand>
        <name>ATP</name>
        <dbReference type="ChEBI" id="CHEBI:30616"/>
    </ligand>
</feature>
<dbReference type="Proteomes" id="UP000463388">
    <property type="component" value="Unassembled WGS sequence"/>
</dbReference>
<feature type="transmembrane region" description="Helical" evidence="19">
    <location>
        <begin position="65"/>
        <end position="82"/>
    </location>
</feature>
<name>A0A6N8JJ44_9ACTN</name>
<evidence type="ECO:0000256" key="8">
    <source>
        <dbReference type="ARBA" id="ARBA00022777"/>
    </source>
</evidence>
<keyword evidence="6 19" id="KW-0812">Transmembrane</keyword>
<evidence type="ECO:0000256" key="7">
    <source>
        <dbReference type="ARBA" id="ARBA00022741"/>
    </source>
</evidence>
<evidence type="ECO:0000256" key="6">
    <source>
        <dbReference type="ARBA" id="ARBA00022692"/>
    </source>
</evidence>
<dbReference type="InterPro" id="IPR033717">
    <property type="entry name" value="UDPK"/>
</dbReference>
<dbReference type="GO" id="GO:0005886">
    <property type="term" value="C:plasma membrane"/>
    <property type="evidence" value="ECO:0007669"/>
    <property type="project" value="UniProtKB-SubCell"/>
</dbReference>
<dbReference type="GO" id="GO:0016301">
    <property type="term" value="F:kinase activity"/>
    <property type="evidence" value="ECO:0007669"/>
    <property type="project" value="UniProtKB-KW"/>
</dbReference>
<comment type="subcellular location">
    <subcellularLocation>
        <location evidence="1">Cell membrane</location>
        <topology evidence="1">Multi-pass membrane protein</topology>
    </subcellularLocation>
</comment>
<evidence type="ECO:0000256" key="12">
    <source>
        <dbReference type="ARBA" id="ARBA00023136"/>
    </source>
</evidence>